<proteinExistence type="predicted"/>
<comment type="caution">
    <text evidence="2">The sequence shown here is derived from an EMBL/GenBank/DDBJ whole genome shotgun (WGS) entry which is preliminary data.</text>
</comment>
<feature type="compositionally biased region" description="Basic and acidic residues" evidence="1">
    <location>
        <begin position="343"/>
        <end position="357"/>
    </location>
</feature>
<gene>
    <name evidence="2" type="ORF">AAE3_LOCUS4198</name>
</gene>
<organism evidence="2 3">
    <name type="scientific">Cyclocybe aegerita</name>
    <name type="common">Black poplar mushroom</name>
    <name type="synonym">Agrocybe aegerita</name>
    <dbReference type="NCBI Taxonomy" id="1973307"/>
    <lineage>
        <taxon>Eukaryota</taxon>
        <taxon>Fungi</taxon>
        <taxon>Dikarya</taxon>
        <taxon>Basidiomycota</taxon>
        <taxon>Agaricomycotina</taxon>
        <taxon>Agaricomycetes</taxon>
        <taxon>Agaricomycetidae</taxon>
        <taxon>Agaricales</taxon>
        <taxon>Agaricineae</taxon>
        <taxon>Bolbitiaceae</taxon>
        <taxon>Cyclocybe</taxon>
    </lineage>
</organism>
<protein>
    <submittedName>
        <fullName evidence="2">Uncharacterized protein</fullName>
    </submittedName>
</protein>
<feature type="region of interest" description="Disordered" evidence="1">
    <location>
        <begin position="646"/>
        <end position="684"/>
    </location>
</feature>
<feature type="region of interest" description="Disordered" evidence="1">
    <location>
        <begin position="1"/>
        <end position="214"/>
    </location>
</feature>
<dbReference type="PANTHER" id="PTHR48125:SF12">
    <property type="entry name" value="AT HOOK TRANSCRIPTION FACTOR FAMILY-RELATED"/>
    <property type="match status" value="1"/>
</dbReference>
<dbReference type="PANTHER" id="PTHR48125">
    <property type="entry name" value="LP07818P1"/>
    <property type="match status" value="1"/>
</dbReference>
<feature type="region of interest" description="Disordered" evidence="1">
    <location>
        <begin position="394"/>
        <end position="488"/>
    </location>
</feature>
<feature type="compositionally biased region" description="Polar residues" evidence="1">
    <location>
        <begin position="133"/>
        <end position="149"/>
    </location>
</feature>
<feature type="compositionally biased region" description="Low complexity" evidence="1">
    <location>
        <begin position="118"/>
        <end position="132"/>
    </location>
</feature>
<feature type="compositionally biased region" description="Low complexity" evidence="1">
    <location>
        <begin position="646"/>
        <end position="662"/>
    </location>
</feature>
<feature type="compositionally biased region" description="Low complexity" evidence="1">
    <location>
        <begin position="1"/>
        <end position="15"/>
    </location>
</feature>
<reference evidence="2 3" key="1">
    <citation type="submission" date="2020-01" db="EMBL/GenBank/DDBJ databases">
        <authorList>
            <person name="Gupta K D."/>
        </authorList>
    </citation>
    <scope>NUCLEOTIDE SEQUENCE [LARGE SCALE GENOMIC DNA]</scope>
</reference>
<feature type="compositionally biased region" description="Low complexity" evidence="1">
    <location>
        <begin position="406"/>
        <end position="419"/>
    </location>
</feature>
<feature type="region of interest" description="Disordered" evidence="1">
    <location>
        <begin position="706"/>
        <end position="771"/>
    </location>
</feature>
<dbReference type="AlphaFoldDB" id="A0A8S0WYJ8"/>
<sequence length="815" mass="85898">MAASAAVALALGPSPGLEPAENWDDDFEFGGGGRGESVGTGGGGGSGRRRNSKSAGVGRGSGGYASSGMGPGTESVGHTAGVSGPSDISASEEDHLSSSTPSAHCQGHTHPEPLHIRAAAFSPSSPVSGSSAYVTPTNLSPLGSATSGASIDPQPSVPATKKPTFAPGPSNGRPLQQSASLGRTGAAGVLSSSEAVGEGDSDAHEAGGAGEGALMKEKEKYARRNSLGDLQIPTRISQAQVGLRRDLDMVKEFAGYVGEIKEFQQTYHALASEIQAMLDAQAHDLQHQHQHQSPLVSNPPPPPAKDSIHTTSGFFSAFRDIRKPKNRGRSNTNGRLSLPPQHEQPKEKEMEEQPSKSKEHLLAYKELASAFWSITSKYRITWECAELLVELGGGGPDESRSSLNTSASAPVAVATSVDSMGRERASTDTLSAGDQSKPLPALPHPSSSSSSSPPTPAHSRQHLPTQPPHAPPPSALVSAPTNSTGWHDHDLSQRQRQVVLLREMLSNSSTSTSVAAEETQTVTTTAMEVDREWRWGGDGLGNSTVTLPLPEEEEERTARGREKGTGSSRLELGMRGIRDMLRALKFKSSRAHAEDAAPSSYYTAPQPKLQPSPRRPSLASIFRLGTKTKNRASASTVTLVEDLPVPISSVPSSASPSSSMPPCCDHPTGAEDSSSNSTGEEEDWDHMDSAFDFDSSDAFATVRGRRRTGTTTGWEGGHRSPDQQPNAFNHINTSTPARTHTNANAATKTGTVRSMPPYPTPSDSTSLQPDPIQKLAMTPENIRPLLENAREVRAKIVECLAELRGLVPPDGHDGS</sequence>
<feature type="region of interest" description="Disordered" evidence="1">
    <location>
        <begin position="592"/>
        <end position="616"/>
    </location>
</feature>
<dbReference type="Proteomes" id="UP000467700">
    <property type="component" value="Unassembled WGS sequence"/>
</dbReference>
<feature type="compositionally biased region" description="Gly residues" evidence="1">
    <location>
        <begin position="57"/>
        <end position="71"/>
    </location>
</feature>
<feature type="compositionally biased region" description="Pro residues" evidence="1">
    <location>
        <begin position="465"/>
        <end position="474"/>
    </location>
</feature>
<feature type="compositionally biased region" description="Polar residues" evidence="1">
    <location>
        <begin position="722"/>
        <end position="752"/>
    </location>
</feature>
<dbReference type="OrthoDB" id="2554322at2759"/>
<name>A0A8S0WYJ8_CYCAE</name>
<accession>A0A8S0WYJ8</accession>
<feature type="compositionally biased region" description="Gly residues" evidence="1">
    <location>
        <begin position="29"/>
        <end position="46"/>
    </location>
</feature>
<evidence type="ECO:0000256" key="1">
    <source>
        <dbReference type="SAM" id="MobiDB-lite"/>
    </source>
</evidence>
<evidence type="ECO:0000313" key="2">
    <source>
        <dbReference type="EMBL" id="CAA7262058.1"/>
    </source>
</evidence>
<feature type="region of interest" description="Disordered" evidence="1">
    <location>
        <begin position="283"/>
        <end position="357"/>
    </location>
</feature>
<keyword evidence="3" id="KW-1185">Reference proteome</keyword>
<dbReference type="EMBL" id="CACVBS010000035">
    <property type="protein sequence ID" value="CAA7262058.1"/>
    <property type="molecule type" value="Genomic_DNA"/>
</dbReference>
<evidence type="ECO:0000313" key="3">
    <source>
        <dbReference type="Proteomes" id="UP000467700"/>
    </source>
</evidence>